<dbReference type="OrthoDB" id="7289984at2759"/>
<keyword evidence="3" id="KW-1185">Reference proteome</keyword>
<name>A0A8J4TFJ2_CLAMG</name>
<reference evidence="2" key="1">
    <citation type="submission" date="2020-07" db="EMBL/GenBank/DDBJ databases">
        <title>Clarias magur genome sequencing, assembly and annotation.</title>
        <authorList>
            <person name="Kushwaha B."/>
            <person name="Kumar R."/>
            <person name="Das P."/>
            <person name="Joshi C.G."/>
            <person name="Kumar D."/>
            <person name="Nagpure N.S."/>
            <person name="Pandey M."/>
            <person name="Agarwal S."/>
            <person name="Srivastava S."/>
            <person name="Singh M."/>
            <person name="Sahoo L."/>
            <person name="Jayasankar P."/>
            <person name="Meher P.K."/>
            <person name="Koringa P.G."/>
            <person name="Iquebal M.A."/>
            <person name="Das S.P."/>
            <person name="Bit A."/>
            <person name="Patnaik S."/>
            <person name="Patel N."/>
            <person name="Shah T.M."/>
            <person name="Hinsu A."/>
            <person name="Jena J.K."/>
        </authorList>
    </citation>
    <scope>NUCLEOTIDE SEQUENCE</scope>
    <source>
        <strain evidence="2">CIFAMagur01</strain>
        <tissue evidence="2">Testis</tissue>
    </source>
</reference>
<dbReference type="InterPro" id="IPR036291">
    <property type="entry name" value="NAD(P)-bd_dom_sf"/>
</dbReference>
<dbReference type="AlphaFoldDB" id="A0A8J4TFJ2"/>
<dbReference type="SUPFAM" id="SSF51735">
    <property type="entry name" value="NAD(P)-binding Rossmann-fold domains"/>
    <property type="match status" value="1"/>
</dbReference>
<protein>
    <submittedName>
        <fullName evidence="2">C-factor-like isoform X2</fullName>
    </submittedName>
</protein>
<dbReference type="PANTHER" id="PTHR43544:SF20">
    <property type="entry name" value="C-FACTOR"/>
    <property type="match status" value="1"/>
</dbReference>
<dbReference type="PRINTS" id="PR00081">
    <property type="entry name" value="GDHRDH"/>
</dbReference>
<dbReference type="InterPro" id="IPR002347">
    <property type="entry name" value="SDR_fam"/>
</dbReference>
<dbReference type="EMBL" id="QNUK01000817">
    <property type="protein sequence ID" value="KAF5889393.1"/>
    <property type="molecule type" value="Genomic_DNA"/>
</dbReference>
<dbReference type="GO" id="GO:0016491">
    <property type="term" value="F:oxidoreductase activity"/>
    <property type="evidence" value="ECO:0007669"/>
    <property type="project" value="TreeGrafter"/>
</dbReference>
<dbReference type="Proteomes" id="UP000727407">
    <property type="component" value="Unassembled WGS sequence"/>
</dbReference>
<evidence type="ECO:0000256" key="1">
    <source>
        <dbReference type="RuleBase" id="RU000363"/>
    </source>
</evidence>
<organism evidence="2 3">
    <name type="scientific">Clarias magur</name>
    <name type="common">Asian catfish</name>
    <name type="synonym">Macropteronotus magur</name>
    <dbReference type="NCBI Taxonomy" id="1594786"/>
    <lineage>
        <taxon>Eukaryota</taxon>
        <taxon>Metazoa</taxon>
        <taxon>Chordata</taxon>
        <taxon>Craniata</taxon>
        <taxon>Vertebrata</taxon>
        <taxon>Euteleostomi</taxon>
        <taxon>Actinopterygii</taxon>
        <taxon>Neopterygii</taxon>
        <taxon>Teleostei</taxon>
        <taxon>Ostariophysi</taxon>
        <taxon>Siluriformes</taxon>
        <taxon>Clariidae</taxon>
        <taxon>Clarias</taxon>
    </lineage>
</organism>
<dbReference type="PANTHER" id="PTHR43544">
    <property type="entry name" value="SHORT-CHAIN DEHYDROGENASE/REDUCTASE"/>
    <property type="match status" value="1"/>
</dbReference>
<dbReference type="Pfam" id="PF00106">
    <property type="entry name" value="adh_short"/>
    <property type="match status" value="1"/>
</dbReference>
<gene>
    <name evidence="2" type="ORF">DAT39_020905</name>
</gene>
<dbReference type="GO" id="GO:0005737">
    <property type="term" value="C:cytoplasm"/>
    <property type="evidence" value="ECO:0007669"/>
    <property type="project" value="TreeGrafter"/>
</dbReference>
<accession>A0A8J4TFJ2</accession>
<dbReference type="Gene3D" id="3.40.50.720">
    <property type="entry name" value="NAD(P)-binding Rossmann-like Domain"/>
    <property type="match status" value="1"/>
</dbReference>
<proteinExistence type="inferred from homology"/>
<feature type="non-terminal residue" evidence="2">
    <location>
        <position position="223"/>
    </location>
</feature>
<dbReference type="InterPro" id="IPR051468">
    <property type="entry name" value="Fungal_SecMetab_SDRs"/>
</dbReference>
<comment type="similarity">
    <text evidence="1">Belongs to the short-chain dehydrogenases/reductases (SDR) family.</text>
</comment>
<dbReference type="CDD" id="cd05325">
    <property type="entry name" value="carb_red_sniffer_like_SDR_c"/>
    <property type="match status" value="1"/>
</dbReference>
<evidence type="ECO:0000313" key="3">
    <source>
        <dbReference type="Proteomes" id="UP000727407"/>
    </source>
</evidence>
<sequence length="223" mass="23672">MSVSFSECNSVLITGASRGLGLQMVKHLVGISERPKKIIATARSPGTAQELQQIVRSHPEVYVVPLDVVNDASIEAAVKKVSSIVGPAGLNCLINNAAIALHTDLKSETRDTMMNTFQTNTVSPLLITKAFLPLLQTAAAAVCAGGVMSVNRAAVINVSSICGSLELHCKEGEFAIFKHYSYRVSKAGLNMVTRCLAIDLHTDGILCAVVHPGWVQTDMGGEK</sequence>
<comment type="caution">
    <text evidence="2">The sequence shown here is derived from an EMBL/GenBank/DDBJ whole genome shotgun (WGS) entry which is preliminary data.</text>
</comment>
<evidence type="ECO:0000313" key="2">
    <source>
        <dbReference type="EMBL" id="KAF5889393.1"/>
    </source>
</evidence>
<dbReference type="PRINTS" id="PR00080">
    <property type="entry name" value="SDRFAMILY"/>
</dbReference>